<dbReference type="InterPro" id="IPR003448">
    <property type="entry name" value="Mopterin_biosynth_MoaE"/>
</dbReference>
<evidence type="ECO:0000313" key="1">
    <source>
        <dbReference type="EMBL" id="SVD41631.1"/>
    </source>
</evidence>
<dbReference type="SUPFAM" id="SSF54690">
    <property type="entry name" value="Molybdopterin synthase subunit MoaE"/>
    <property type="match status" value="1"/>
</dbReference>
<dbReference type="EMBL" id="UINC01149263">
    <property type="protein sequence ID" value="SVD41631.1"/>
    <property type="molecule type" value="Genomic_DNA"/>
</dbReference>
<dbReference type="PANTHER" id="PTHR23404">
    <property type="entry name" value="MOLYBDOPTERIN SYNTHASE RELATED"/>
    <property type="match status" value="1"/>
</dbReference>
<dbReference type="GO" id="GO:0006777">
    <property type="term" value="P:Mo-molybdopterin cofactor biosynthetic process"/>
    <property type="evidence" value="ECO:0007669"/>
    <property type="project" value="InterPro"/>
</dbReference>
<gene>
    <name evidence="1" type="ORF">METZ01_LOCUS394485</name>
</gene>
<accession>A0A382V6U7</accession>
<organism evidence="1">
    <name type="scientific">marine metagenome</name>
    <dbReference type="NCBI Taxonomy" id="408172"/>
    <lineage>
        <taxon>unclassified sequences</taxon>
        <taxon>metagenomes</taxon>
        <taxon>ecological metagenomes</taxon>
    </lineage>
</organism>
<dbReference type="Pfam" id="PF02391">
    <property type="entry name" value="MoaE"/>
    <property type="match status" value="1"/>
</dbReference>
<reference evidence="1" key="1">
    <citation type="submission" date="2018-05" db="EMBL/GenBank/DDBJ databases">
        <authorList>
            <person name="Lanie J.A."/>
            <person name="Ng W.-L."/>
            <person name="Kazmierczak K.M."/>
            <person name="Andrzejewski T.M."/>
            <person name="Davidsen T.M."/>
            <person name="Wayne K.J."/>
            <person name="Tettelin H."/>
            <person name="Glass J.I."/>
            <person name="Rusch D."/>
            <person name="Podicherti R."/>
            <person name="Tsui H.-C.T."/>
            <person name="Winkler M.E."/>
        </authorList>
    </citation>
    <scope>NUCLEOTIDE SEQUENCE</scope>
</reference>
<proteinExistence type="predicted"/>
<protein>
    <recommendedName>
        <fullName evidence="2">Molybdopterin synthase catalytic subunit</fullName>
    </recommendedName>
</protein>
<evidence type="ECO:0008006" key="2">
    <source>
        <dbReference type="Google" id="ProtNLM"/>
    </source>
</evidence>
<dbReference type="Gene3D" id="3.90.1170.40">
    <property type="entry name" value="Molybdopterin biosynthesis MoaE subunit"/>
    <property type="match status" value="1"/>
</dbReference>
<dbReference type="CDD" id="cd00756">
    <property type="entry name" value="MoaE"/>
    <property type="match status" value="1"/>
</dbReference>
<dbReference type="InterPro" id="IPR036563">
    <property type="entry name" value="MoaE_sf"/>
</dbReference>
<name>A0A382V6U7_9ZZZZ</name>
<dbReference type="AlphaFoldDB" id="A0A382V6U7"/>
<dbReference type="NCBIfam" id="NF007959">
    <property type="entry name" value="PRK10678.1"/>
    <property type="match status" value="1"/>
</dbReference>
<sequence>MISIQTDDFDLNDEIQKLRRKGGDTGAIVTFTGLVREFGSHKNNQIKAVKYLHLEHYSGMTEKSVETIVEEAMTRWPVLAVRVIHRVGKLNPGDQIVMVGISSGHRKDAFDAAEFIMDYLKSKAPFWKKQYTDQDSHWIESRETDVDALRRWQDFNAK</sequence>